<dbReference type="PANTHER" id="PTHR31967">
    <property type="entry name" value="GROUNDHOG (HEDGEHOG-LIKE FAMILY)-RELATED"/>
    <property type="match status" value="1"/>
</dbReference>
<comment type="caution">
    <text evidence="2">The sequence shown here is derived from an EMBL/GenBank/DDBJ whole genome shotgun (WGS) entry which is preliminary data.</text>
</comment>
<evidence type="ECO:0000313" key="2">
    <source>
        <dbReference type="EMBL" id="KAI1716206.1"/>
    </source>
</evidence>
<evidence type="ECO:0000313" key="3">
    <source>
        <dbReference type="Proteomes" id="UP001201812"/>
    </source>
</evidence>
<protein>
    <submittedName>
        <fullName evidence="2">Nucleotide-diphospho-sugar transferase domain-containing protein</fullName>
    </submittedName>
</protein>
<organism evidence="2 3">
    <name type="scientific">Ditylenchus destructor</name>
    <dbReference type="NCBI Taxonomy" id="166010"/>
    <lineage>
        <taxon>Eukaryota</taxon>
        <taxon>Metazoa</taxon>
        <taxon>Ecdysozoa</taxon>
        <taxon>Nematoda</taxon>
        <taxon>Chromadorea</taxon>
        <taxon>Rhabditida</taxon>
        <taxon>Tylenchina</taxon>
        <taxon>Tylenchomorpha</taxon>
        <taxon>Sphaerularioidea</taxon>
        <taxon>Anguinidae</taxon>
        <taxon>Anguininae</taxon>
        <taxon>Ditylenchus</taxon>
    </lineage>
</organism>
<sequence length="293" mass="33685">MKNSSAAMKLLLDESVAKSEQWDFEGNNELRKALSRTRSPAILLLNKEDRFGAGDGRYQLFQYFRARLATFLTASVPNFWMIQADTIWTENLFETIDVENPKYSGFDLIFDSEGETGMLASMVAGGYFFVRSVPATRMFFRKIGDTLLEYFLTDNNLMTRQCILALYGSRCGFIPYRIMTNWRGLSNYYGSNTNNQTPIFFQYDGGDSSEGKFELMRRQGYLFVKAETLADNSKGVSCRTKDEYLMIRTNLKGRVEKPAKLRTNPIMSKCVMKGKEWFALDNRVKVTWKATNI</sequence>
<dbReference type="InterPro" id="IPR005069">
    <property type="entry name" value="Nucl-diP-sugar_transferase"/>
</dbReference>
<dbReference type="Pfam" id="PF03407">
    <property type="entry name" value="Nucleotid_trans"/>
    <property type="match status" value="1"/>
</dbReference>
<feature type="domain" description="Nucleotide-diphospho-sugar transferase" evidence="1">
    <location>
        <begin position="47"/>
        <end position="216"/>
    </location>
</feature>
<gene>
    <name evidence="2" type="ORF">DdX_07240</name>
</gene>
<name>A0AAD4R1N0_9BILA</name>
<dbReference type="PANTHER" id="PTHR31967:SF14">
    <property type="entry name" value="GROUND-LIKE DOMAIN-CONTAINING PROTEIN"/>
    <property type="match status" value="1"/>
</dbReference>
<dbReference type="Proteomes" id="UP001201812">
    <property type="component" value="Unassembled WGS sequence"/>
</dbReference>
<dbReference type="GO" id="GO:0016740">
    <property type="term" value="F:transferase activity"/>
    <property type="evidence" value="ECO:0007669"/>
    <property type="project" value="UniProtKB-KW"/>
</dbReference>
<evidence type="ECO:0000259" key="1">
    <source>
        <dbReference type="Pfam" id="PF03407"/>
    </source>
</evidence>
<keyword evidence="3" id="KW-1185">Reference proteome</keyword>
<reference evidence="2" key="1">
    <citation type="submission" date="2022-01" db="EMBL/GenBank/DDBJ databases">
        <title>Genome Sequence Resource for Two Populations of Ditylenchus destructor, the Migratory Endoparasitic Phytonematode.</title>
        <authorList>
            <person name="Zhang H."/>
            <person name="Lin R."/>
            <person name="Xie B."/>
        </authorList>
    </citation>
    <scope>NUCLEOTIDE SEQUENCE</scope>
    <source>
        <strain evidence="2">BazhouSP</strain>
    </source>
</reference>
<dbReference type="EMBL" id="JAKKPZ010000010">
    <property type="protein sequence ID" value="KAI1716206.1"/>
    <property type="molecule type" value="Genomic_DNA"/>
</dbReference>
<dbReference type="AlphaFoldDB" id="A0AAD4R1N0"/>
<keyword evidence="2" id="KW-0808">Transferase</keyword>
<proteinExistence type="predicted"/>
<accession>A0AAD4R1N0</accession>